<accession>A0A484LF77</accession>
<dbReference type="CDD" id="cd20543">
    <property type="entry name" value="CYCLIN_AtCycD-like_rpt1"/>
    <property type="match status" value="1"/>
</dbReference>
<dbReference type="InterPro" id="IPR013763">
    <property type="entry name" value="Cyclin-like_dom"/>
</dbReference>
<feature type="region of interest" description="Disordered" evidence="6">
    <location>
        <begin position="294"/>
        <end position="315"/>
    </location>
</feature>
<dbReference type="PANTHER" id="PTHR10177">
    <property type="entry name" value="CYCLINS"/>
    <property type="match status" value="1"/>
</dbReference>
<keyword evidence="10" id="KW-1185">Reference proteome</keyword>
<dbReference type="PROSITE" id="PS00292">
    <property type="entry name" value="CYCLINS"/>
    <property type="match status" value="1"/>
</dbReference>
<reference evidence="9 10" key="1">
    <citation type="submission" date="2018-04" db="EMBL/GenBank/DDBJ databases">
        <authorList>
            <person name="Vogel A."/>
        </authorList>
    </citation>
    <scope>NUCLEOTIDE SEQUENCE [LARGE SCALE GENOMIC DNA]</scope>
</reference>
<dbReference type="EMBL" id="OOIL02001417">
    <property type="protein sequence ID" value="VFQ75083.1"/>
    <property type="molecule type" value="Genomic_DNA"/>
</dbReference>
<evidence type="ECO:0000256" key="2">
    <source>
        <dbReference type="ARBA" id="ARBA00022618"/>
    </source>
</evidence>
<organism evidence="9 10">
    <name type="scientific">Cuscuta campestris</name>
    <dbReference type="NCBI Taxonomy" id="132261"/>
    <lineage>
        <taxon>Eukaryota</taxon>
        <taxon>Viridiplantae</taxon>
        <taxon>Streptophyta</taxon>
        <taxon>Embryophyta</taxon>
        <taxon>Tracheophyta</taxon>
        <taxon>Spermatophyta</taxon>
        <taxon>Magnoliopsida</taxon>
        <taxon>eudicotyledons</taxon>
        <taxon>Gunneridae</taxon>
        <taxon>Pentapetalae</taxon>
        <taxon>asterids</taxon>
        <taxon>lamiids</taxon>
        <taxon>Solanales</taxon>
        <taxon>Convolvulaceae</taxon>
        <taxon>Cuscuteae</taxon>
        <taxon>Cuscuta</taxon>
        <taxon>Cuscuta subgen. Grammica</taxon>
        <taxon>Cuscuta sect. Cleistogrammica</taxon>
    </lineage>
</organism>
<evidence type="ECO:0000256" key="6">
    <source>
        <dbReference type="SAM" id="MobiDB-lite"/>
    </source>
</evidence>
<dbReference type="Pfam" id="PF02984">
    <property type="entry name" value="Cyclin_C"/>
    <property type="match status" value="1"/>
</dbReference>
<gene>
    <name evidence="9" type="ORF">CCAM_LOCUS16859</name>
</gene>
<dbReference type="GO" id="GO:0051301">
    <property type="term" value="P:cell division"/>
    <property type="evidence" value="ECO:0007669"/>
    <property type="project" value="UniProtKB-KW"/>
</dbReference>
<dbReference type="InterPro" id="IPR048258">
    <property type="entry name" value="Cyclins_cyclin-box"/>
</dbReference>
<dbReference type="CDD" id="cd20544">
    <property type="entry name" value="CYCLIN_AtCycD-like_rpt2"/>
    <property type="match status" value="1"/>
</dbReference>
<keyword evidence="4" id="KW-0131">Cell cycle</keyword>
<name>A0A484LF77_9ASTE</name>
<dbReference type="InterPro" id="IPR036915">
    <property type="entry name" value="Cyclin-like_sf"/>
</dbReference>
<feature type="domain" description="Cyclin-like" evidence="7">
    <location>
        <begin position="100"/>
        <end position="188"/>
    </location>
</feature>
<sequence length="347" mass="39312">MADSSYDWEESSLLCEETNIPCFFDLDSPATVEVTQETDGYKGFIFGIRRLEPLIDFPCLSEESFGSMVEREGQYMPKDDYLKRLRCGDLDLALRREALDWIWKAHTHYRFGDSSFCLSINYLDRFLSMYEMPNNKTWAVKLLSLACLSLAAKMEEINVPLTVDLQVGEPKCVFDGNTIQRMELLLLRTLQWRMQPYTPLTFIDHFLRKINGVDKYPSLPLISRSMQIISSTTKGIDFLEFRPSEIAAAVAMLVSADAIAAGEDIFKDVPCFSLVQKERVMKCVELIQDWANGGRGRNGSSSSSSSTPQSPNGVLEAAWWSHKSDERAVGSCPDTKRRRLDTSNEGN</sequence>
<evidence type="ECO:0000313" key="9">
    <source>
        <dbReference type="EMBL" id="VFQ75083.1"/>
    </source>
</evidence>
<keyword evidence="2" id="KW-0132">Cell division</keyword>
<dbReference type="SMART" id="SM01332">
    <property type="entry name" value="Cyclin_C"/>
    <property type="match status" value="1"/>
</dbReference>
<dbReference type="InterPro" id="IPR004367">
    <property type="entry name" value="Cyclin_C-dom"/>
</dbReference>
<dbReference type="OrthoDB" id="5590282at2759"/>
<evidence type="ECO:0000259" key="8">
    <source>
        <dbReference type="SMART" id="SM01332"/>
    </source>
</evidence>
<proteinExistence type="inferred from homology"/>
<dbReference type="SMART" id="SM00385">
    <property type="entry name" value="CYCLIN"/>
    <property type="match status" value="1"/>
</dbReference>
<dbReference type="FunFam" id="1.10.472.10:FF:000040">
    <property type="entry name" value="D6-type cyclin"/>
    <property type="match status" value="1"/>
</dbReference>
<evidence type="ECO:0000256" key="1">
    <source>
        <dbReference type="ARBA" id="ARBA00009065"/>
    </source>
</evidence>
<dbReference type="InterPro" id="IPR006671">
    <property type="entry name" value="Cyclin_N"/>
</dbReference>
<dbReference type="AlphaFoldDB" id="A0A484LF77"/>
<dbReference type="Gene3D" id="1.10.472.10">
    <property type="entry name" value="Cyclin-like"/>
    <property type="match status" value="2"/>
</dbReference>
<dbReference type="InterPro" id="IPR039361">
    <property type="entry name" value="Cyclin"/>
</dbReference>
<protein>
    <submittedName>
        <fullName evidence="9">Uncharacterized protein</fullName>
    </submittedName>
</protein>
<dbReference type="FunFam" id="1.10.472.10:FF:000060">
    <property type="entry name" value="D6-type cyclin"/>
    <property type="match status" value="1"/>
</dbReference>
<evidence type="ECO:0000259" key="7">
    <source>
        <dbReference type="SMART" id="SM00385"/>
    </source>
</evidence>
<feature type="domain" description="Cyclin C-terminal" evidence="8">
    <location>
        <begin position="197"/>
        <end position="322"/>
    </location>
</feature>
<dbReference type="SUPFAM" id="SSF47954">
    <property type="entry name" value="Cyclin-like"/>
    <property type="match status" value="2"/>
</dbReference>
<feature type="region of interest" description="Disordered" evidence="6">
    <location>
        <begin position="327"/>
        <end position="347"/>
    </location>
</feature>
<dbReference type="Pfam" id="PF00134">
    <property type="entry name" value="Cyclin_N"/>
    <property type="match status" value="1"/>
</dbReference>
<evidence type="ECO:0000256" key="3">
    <source>
        <dbReference type="ARBA" id="ARBA00023127"/>
    </source>
</evidence>
<evidence type="ECO:0000256" key="4">
    <source>
        <dbReference type="ARBA" id="ARBA00023306"/>
    </source>
</evidence>
<evidence type="ECO:0000313" key="10">
    <source>
        <dbReference type="Proteomes" id="UP000595140"/>
    </source>
</evidence>
<comment type="similarity">
    <text evidence="1">Belongs to the cyclin family. Cyclin D subfamily.</text>
</comment>
<evidence type="ECO:0000256" key="5">
    <source>
        <dbReference type="RuleBase" id="RU000383"/>
    </source>
</evidence>
<dbReference type="Proteomes" id="UP000595140">
    <property type="component" value="Unassembled WGS sequence"/>
</dbReference>
<keyword evidence="3 5" id="KW-0195">Cyclin</keyword>